<organism evidence="2 3">
    <name type="scientific">Pedobacter hiemivivus</name>
    <dbReference type="NCBI Taxonomy" id="2530454"/>
    <lineage>
        <taxon>Bacteria</taxon>
        <taxon>Pseudomonadati</taxon>
        <taxon>Bacteroidota</taxon>
        <taxon>Sphingobacteriia</taxon>
        <taxon>Sphingobacteriales</taxon>
        <taxon>Sphingobacteriaceae</taxon>
        <taxon>Pedobacter</taxon>
    </lineage>
</organism>
<feature type="chain" id="PRO_5020840133" description="PKD-like family protein" evidence="1">
    <location>
        <begin position="20"/>
        <end position="508"/>
    </location>
</feature>
<dbReference type="InterPro" id="IPR032183">
    <property type="entry name" value="PKD-like"/>
</dbReference>
<comment type="caution">
    <text evidence="2">The sequence shown here is derived from an EMBL/GenBank/DDBJ whole genome shotgun (WGS) entry which is preliminary data.</text>
</comment>
<feature type="signal peptide" evidence="1">
    <location>
        <begin position="1"/>
        <end position="19"/>
    </location>
</feature>
<dbReference type="Proteomes" id="UP000309594">
    <property type="component" value="Unassembled WGS sequence"/>
</dbReference>
<reference evidence="2 3" key="1">
    <citation type="submission" date="2019-04" db="EMBL/GenBank/DDBJ databases">
        <title>Pedobacter sp. RP-1-16 sp. nov., isolated from Arctic soil.</title>
        <authorList>
            <person name="Dahal R.H."/>
            <person name="Kim D.-U."/>
        </authorList>
    </citation>
    <scope>NUCLEOTIDE SEQUENCE [LARGE SCALE GENOMIC DNA]</scope>
    <source>
        <strain evidence="2 3">RP-1-16</strain>
    </source>
</reference>
<dbReference type="EMBL" id="SWDX01000002">
    <property type="protein sequence ID" value="TKC63989.1"/>
    <property type="molecule type" value="Genomic_DNA"/>
</dbReference>
<evidence type="ECO:0000313" key="3">
    <source>
        <dbReference type="Proteomes" id="UP000309594"/>
    </source>
</evidence>
<dbReference type="Pfam" id="PF16407">
    <property type="entry name" value="PKD_2"/>
    <property type="match status" value="1"/>
</dbReference>
<sequence length="508" mass="56655">MKKTLLYGLFSIIAVAILASCSKDIGNYDYHEINQITFTDFQSATGYQAKSGEILTIDPKLDMTKDASPDPGNYSYEWSLRLGSSSAPPARDSIISVDKALNIKIGLVAGTYSLQYRVTDKKTGVEFQKRATLTVTTDIYEGYLVLNEVNGQSRLDMLSYKATSNSFEQYTDVLKKVGSTLPMQGQPYQVLCMQYTNANIAAQNYGIFVLTSAGTSRINQETFAYDQKSSIRYMFVGETPLNFAPQRIIGELSLGIYPLLYLFDNNNIYNYSTLASFYAFKYSPLNSYSASGTPFKLSPHIVTNGTAAVMYNLDKRNFVTAASYNSVALADAAPTLNYPVGYDLIYMGKDYNNKAFAVMKDPATAKYWVMRFNIGSAQTSLQQVLIPDFENAKNFVLNPDWGYLFYSIGGKVYEYDLALQQSKLMVDKGSEIITYLDFQRFFKRLAKTNLNYPTWASLLTVASYDPAGTPGSNGTMELYTVPPVNGQLIKTSSWTGFGKIVSVSYRER</sequence>
<evidence type="ECO:0000256" key="1">
    <source>
        <dbReference type="SAM" id="SignalP"/>
    </source>
</evidence>
<dbReference type="AlphaFoldDB" id="A0A4U1GKS1"/>
<protein>
    <recommendedName>
        <fullName evidence="4">PKD-like family protein</fullName>
    </recommendedName>
</protein>
<evidence type="ECO:0000313" key="2">
    <source>
        <dbReference type="EMBL" id="TKC63989.1"/>
    </source>
</evidence>
<evidence type="ECO:0008006" key="4">
    <source>
        <dbReference type="Google" id="ProtNLM"/>
    </source>
</evidence>
<proteinExistence type="predicted"/>
<gene>
    <name evidence="2" type="ORF">FBD94_06510</name>
</gene>
<accession>A0A4U1GKS1</accession>
<name>A0A4U1GKS1_9SPHI</name>
<dbReference type="PROSITE" id="PS51257">
    <property type="entry name" value="PROKAR_LIPOPROTEIN"/>
    <property type="match status" value="1"/>
</dbReference>
<dbReference type="RefSeq" id="WP_136879539.1">
    <property type="nucleotide sequence ID" value="NZ_SWDX01000002.1"/>
</dbReference>
<keyword evidence="1" id="KW-0732">Signal</keyword>